<dbReference type="OrthoDB" id="9778629at2"/>
<comment type="caution">
    <text evidence="2">The sequence shown here is derived from an EMBL/GenBank/DDBJ whole genome shotgun (WGS) entry which is preliminary data.</text>
</comment>
<dbReference type="Proteomes" id="UP000194003">
    <property type="component" value="Unassembled WGS sequence"/>
</dbReference>
<dbReference type="Pfam" id="PF04305">
    <property type="entry name" value="DUF455"/>
    <property type="match status" value="1"/>
</dbReference>
<dbReference type="RefSeq" id="WP_085441936.1">
    <property type="nucleotide sequence ID" value="NZ_LVJN01000018.1"/>
</dbReference>
<dbReference type="PANTHER" id="PTHR42782:SF4">
    <property type="entry name" value="DUF455 DOMAIN-CONTAINING PROTEIN"/>
    <property type="match status" value="1"/>
</dbReference>
<dbReference type="InterPro" id="IPR007402">
    <property type="entry name" value="DUF455"/>
</dbReference>
<proteinExistence type="predicted"/>
<dbReference type="SUPFAM" id="SSF47240">
    <property type="entry name" value="Ferritin-like"/>
    <property type="match status" value="1"/>
</dbReference>
<evidence type="ECO:0000313" key="2">
    <source>
        <dbReference type="EMBL" id="OSM05316.1"/>
    </source>
</evidence>
<dbReference type="PANTHER" id="PTHR42782">
    <property type="entry name" value="SI:CH73-314G15.3"/>
    <property type="match status" value="1"/>
</dbReference>
<evidence type="ECO:0000256" key="1">
    <source>
        <dbReference type="SAM" id="MobiDB-lite"/>
    </source>
</evidence>
<dbReference type="InterPro" id="IPR009078">
    <property type="entry name" value="Ferritin-like_SF"/>
</dbReference>
<evidence type="ECO:0008006" key="4">
    <source>
        <dbReference type="Google" id="ProtNLM"/>
    </source>
</evidence>
<dbReference type="EMBL" id="LVJN01000018">
    <property type="protein sequence ID" value="OSM05316.1"/>
    <property type="molecule type" value="Genomic_DNA"/>
</dbReference>
<reference evidence="2 3" key="1">
    <citation type="journal article" date="2016" name="BMC Genomics">
        <title>Combined genomic and structural analyses of a cultured magnetotactic bacterium reveals its niche adaptation to a dynamic environment.</title>
        <authorList>
            <person name="Araujo A.C."/>
            <person name="Morillo V."/>
            <person name="Cypriano J."/>
            <person name="Teixeira L.C."/>
            <person name="Leao P."/>
            <person name="Lyra S."/>
            <person name="Almeida L.G."/>
            <person name="Bazylinski D.A."/>
            <person name="Vasconcellos A.T."/>
            <person name="Abreu F."/>
            <person name="Lins U."/>
        </authorList>
    </citation>
    <scope>NUCLEOTIDE SEQUENCE [LARGE SCALE GENOMIC DNA]</scope>
    <source>
        <strain evidence="2 3">IT-1</strain>
    </source>
</reference>
<dbReference type="AlphaFoldDB" id="A0A1Y2K9G1"/>
<sequence>MAEATAKALFDAAEAARAAVDADAKMALTEQAAALWRAASELEDGPLRAEALADPGAPAKPELVDPRRVAKRNPGSGSGRAAHLHALTHIEFVATNLAWDAVVRFRGMPLAYYQQWAQVALEEAEHFTALRARLRDAGADYGDFAAHNGLWDMAARTADDPLARMMMVPRYLEARALEAAPIMQAKFRQAGDEASAALIARIAKEEIGHVAAGSRWFGHLCQSRGQDRREAFVTLLDGFARGRPKGPFELDIRRQAGFTEWELAWLEQGG</sequence>
<organism evidence="2 3">
    <name type="scientific">Magnetofaba australis IT-1</name>
    <dbReference type="NCBI Taxonomy" id="1434232"/>
    <lineage>
        <taxon>Bacteria</taxon>
        <taxon>Pseudomonadati</taxon>
        <taxon>Pseudomonadota</taxon>
        <taxon>Magnetococcia</taxon>
        <taxon>Magnetococcales</taxon>
        <taxon>Magnetococcaceae</taxon>
        <taxon>Magnetofaba</taxon>
    </lineage>
</organism>
<gene>
    <name evidence="2" type="ORF">MAIT1_03489</name>
</gene>
<accession>A0A1Y2K9G1</accession>
<protein>
    <recommendedName>
        <fullName evidence="4">Ferritin-like domain-containing protein</fullName>
    </recommendedName>
</protein>
<evidence type="ECO:0000313" key="3">
    <source>
        <dbReference type="Proteomes" id="UP000194003"/>
    </source>
</evidence>
<dbReference type="CDD" id="cd00657">
    <property type="entry name" value="Ferritin_like"/>
    <property type="match status" value="1"/>
</dbReference>
<feature type="region of interest" description="Disordered" evidence="1">
    <location>
        <begin position="52"/>
        <end position="78"/>
    </location>
</feature>
<dbReference type="STRING" id="1434232.MAIT1_03489"/>
<dbReference type="PIRSF" id="PIRSF012318">
    <property type="entry name" value="UCP012318"/>
    <property type="match status" value="1"/>
</dbReference>
<dbReference type="InterPro" id="IPR011197">
    <property type="entry name" value="UCP012318"/>
</dbReference>
<name>A0A1Y2K9G1_9PROT</name>
<keyword evidence="3" id="KW-1185">Reference proteome</keyword>